<gene>
    <name evidence="2" type="ORF">NCTC5798_06121</name>
</gene>
<protein>
    <submittedName>
        <fullName evidence="2">Uncharacterized protein</fullName>
    </submittedName>
</protein>
<keyword evidence="1" id="KW-0812">Transmembrane</keyword>
<proteinExistence type="predicted"/>
<dbReference type="AlphaFoldDB" id="A0A379Y3U1"/>
<organism evidence="2 3">
    <name type="scientific">Salmonella enterica I</name>
    <dbReference type="NCBI Taxonomy" id="59201"/>
    <lineage>
        <taxon>Bacteria</taxon>
        <taxon>Pseudomonadati</taxon>
        <taxon>Pseudomonadota</taxon>
        <taxon>Gammaproteobacteria</taxon>
        <taxon>Enterobacterales</taxon>
        <taxon>Enterobacteriaceae</taxon>
        <taxon>Salmonella</taxon>
    </lineage>
</organism>
<evidence type="ECO:0000313" key="3">
    <source>
        <dbReference type="Proteomes" id="UP000255534"/>
    </source>
</evidence>
<feature type="transmembrane region" description="Helical" evidence="1">
    <location>
        <begin position="52"/>
        <end position="72"/>
    </location>
</feature>
<accession>A0A379Y3U1</accession>
<name>A0A379Y3U1_SALET</name>
<dbReference type="Proteomes" id="UP000255534">
    <property type="component" value="Unassembled WGS sequence"/>
</dbReference>
<sequence length="201" mass="23161">MNQKETSPSGFIAMTVDEERMAIRILIGEVVGRYRRQVPPERVQKATFEVNGGLLMGLLLALLLLACIILRVATGDRLMSFTGEPDVRDVQFTLMLVMEFVLGLVVWFLIATGDYSRPWLYRLTPAKPVWLFDEVEDSDLVLLSSNPFIKRWLHEEITKIRRLTYTRLDEELEKIAHYPDRLMHSCNRAHRLSLIAGTKTD</sequence>
<dbReference type="EMBL" id="UGXK01000002">
    <property type="protein sequence ID" value="SUI39679.1"/>
    <property type="molecule type" value="Genomic_DNA"/>
</dbReference>
<keyword evidence="1" id="KW-1133">Transmembrane helix</keyword>
<keyword evidence="1" id="KW-0472">Membrane</keyword>
<feature type="transmembrane region" description="Helical" evidence="1">
    <location>
        <begin position="92"/>
        <end position="112"/>
    </location>
</feature>
<evidence type="ECO:0000256" key="1">
    <source>
        <dbReference type="SAM" id="Phobius"/>
    </source>
</evidence>
<reference evidence="2 3" key="1">
    <citation type="submission" date="2018-06" db="EMBL/GenBank/DDBJ databases">
        <authorList>
            <consortium name="Pathogen Informatics"/>
            <person name="Doyle S."/>
        </authorList>
    </citation>
    <scope>NUCLEOTIDE SEQUENCE [LARGE SCALE GENOMIC DNA]</scope>
    <source>
        <strain evidence="2 3">NCTC5798</strain>
    </source>
</reference>
<evidence type="ECO:0000313" key="2">
    <source>
        <dbReference type="EMBL" id="SUI39679.1"/>
    </source>
</evidence>